<evidence type="ECO:0000313" key="1">
    <source>
        <dbReference type="EMBL" id="RML54015.1"/>
    </source>
</evidence>
<dbReference type="EMBL" id="RBNS01000142">
    <property type="protein sequence ID" value="RML54015.1"/>
    <property type="molecule type" value="Genomic_DNA"/>
</dbReference>
<accession>A0A3M2WS26</accession>
<organism evidence="1 2">
    <name type="scientific">Pseudomonas amygdali pv. morsprunorum</name>
    <dbReference type="NCBI Taxonomy" id="129138"/>
    <lineage>
        <taxon>Bacteria</taxon>
        <taxon>Pseudomonadati</taxon>
        <taxon>Pseudomonadota</taxon>
        <taxon>Gammaproteobacteria</taxon>
        <taxon>Pseudomonadales</taxon>
        <taxon>Pseudomonadaceae</taxon>
        <taxon>Pseudomonas</taxon>
        <taxon>Pseudomonas amygdali</taxon>
    </lineage>
</organism>
<name>A0A3M2WS26_PSEA0</name>
<protein>
    <submittedName>
        <fullName evidence="1">Uncharacterized protein</fullName>
    </submittedName>
</protein>
<sequence length="54" mass="6108">MSGHAWRMILRAYFRLINLSPSFQILVRTSHIARPPSSGKNTLSKTFLVCFADA</sequence>
<evidence type="ECO:0000313" key="2">
    <source>
        <dbReference type="Proteomes" id="UP000277952"/>
    </source>
</evidence>
<dbReference type="AlphaFoldDB" id="A0A3M2WS26"/>
<reference evidence="1 2" key="1">
    <citation type="submission" date="2018-08" db="EMBL/GenBank/DDBJ databases">
        <title>Recombination of ecologically and evolutionarily significant loci maintains genetic cohesion in the Pseudomonas syringae species complex.</title>
        <authorList>
            <person name="Dillon M."/>
            <person name="Thakur S."/>
            <person name="Almeida R.N.D."/>
            <person name="Weir B.S."/>
            <person name="Guttman D.S."/>
        </authorList>
    </citation>
    <scope>NUCLEOTIDE SEQUENCE [LARGE SCALE GENOMIC DNA]</scope>
    <source>
        <strain evidence="1 2">19322</strain>
    </source>
</reference>
<proteinExistence type="predicted"/>
<dbReference type="Proteomes" id="UP000277952">
    <property type="component" value="Unassembled WGS sequence"/>
</dbReference>
<gene>
    <name evidence="1" type="ORF">ALQ94_102364</name>
</gene>
<comment type="caution">
    <text evidence="1">The sequence shown here is derived from an EMBL/GenBank/DDBJ whole genome shotgun (WGS) entry which is preliminary data.</text>
</comment>